<dbReference type="SUPFAM" id="SSF141868">
    <property type="entry name" value="EAL domain-like"/>
    <property type="match status" value="1"/>
</dbReference>
<dbReference type="CDD" id="cd06225">
    <property type="entry name" value="HAMP"/>
    <property type="match status" value="1"/>
</dbReference>
<keyword evidence="6" id="KW-1185">Reference proteome</keyword>
<dbReference type="SMART" id="SM00304">
    <property type="entry name" value="HAMP"/>
    <property type="match status" value="1"/>
</dbReference>
<dbReference type="InterPro" id="IPR003660">
    <property type="entry name" value="HAMP_dom"/>
</dbReference>
<dbReference type="SMART" id="SM00052">
    <property type="entry name" value="EAL"/>
    <property type="match status" value="1"/>
</dbReference>
<dbReference type="OrthoDB" id="9814202at2"/>
<feature type="domain" description="GGDEF" evidence="4">
    <location>
        <begin position="350"/>
        <end position="483"/>
    </location>
</feature>
<dbReference type="CDD" id="cd01948">
    <property type="entry name" value="EAL"/>
    <property type="match status" value="1"/>
</dbReference>
<dbReference type="SUPFAM" id="SSF158472">
    <property type="entry name" value="HAMP domain-like"/>
    <property type="match status" value="1"/>
</dbReference>
<dbReference type="Gene3D" id="3.30.450.20">
    <property type="entry name" value="PAS domain"/>
    <property type="match status" value="1"/>
</dbReference>
<dbReference type="Gene3D" id="3.30.70.270">
    <property type="match status" value="1"/>
</dbReference>
<dbReference type="Proteomes" id="UP000186221">
    <property type="component" value="Unassembled WGS sequence"/>
</dbReference>
<evidence type="ECO:0000313" key="5">
    <source>
        <dbReference type="EMBL" id="SIS41329.1"/>
    </source>
</evidence>
<dbReference type="SMART" id="SM00267">
    <property type="entry name" value="GGDEF"/>
    <property type="match status" value="1"/>
</dbReference>
<dbReference type="NCBIfam" id="TIGR00254">
    <property type="entry name" value="GGDEF"/>
    <property type="match status" value="1"/>
</dbReference>
<reference evidence="6" key="1">
    <citation type="submission" date="2017-01" db="EMBL/GenBank/DDBJ databases">
        <authorList>
            <person name="Varghese N."/>
            <person name="Submissions S."/>
        </authorList>
    </citation>
    <scope>NUCLEOTIDE SEQUENCE [LARGE SCALE GENOMIC DNA]</scope>
    <source>
        <strain evidence="6">DSM 19945</strain>
    </source>
</reference>
<sequence length="608" mass="67899">MRATEAQFETQLERLRTELLGQTSPRRIDRIERHWQEYRASLAEVDSLMEQGNLRRAAARLQGPTMAAMDAAQDELKALIAETRAEADRLSTRVDDEYLKTRNGTLSAVAVGLIATLLAVFWTARFVSQPLLRISSAMQRLTRGEDDIEIPHLSQREDEIGILSRAAESFRGKLVETRLLAHDLDLERLRLEASGAQLRATVHNMPLGLAMFDHQGKLVIWNAAFEAIWVIPENWLHPDQPQESVLAEMARLTPKEQRAQFAQTVQARLAEEGAEARCEVWRLTDERSISGMFQPTPDGWMLICEDITERVTVEERIRKLARNDSLTGLHNRLSFQEAIEAALQDSDAENPAAIMFIDLDRFKSVNDTLGHPVGDALLRQVAARLRWLVRENDVVARLGGDEFAIIQYAGPQPEAALSLGDRIIAQLSSPFEIDGHIVQIGGSVGVALAPLHGDTPEDVQKHADLALYAVKEAGKGHCRVFDPEMNARQQELHGLEQALRHALKSDGFTLNYQPLIDLETGRVRGAEALLRWRHPTKGPLSPAEFVPLAEELGLIQPLGLKVLDMACQAAMQWPEDMTISVNLSPLQFHRYDVAQDVLNALDRSGLPP</sequence>
<dbReference type="Pfam" id="PF00672">
    <property type="entry name" value="HAMP"/>
    <property type="match status" value="1"/>
</dbReference>
<dbReference type="InterPro" id="IPR000160">
    <property type="entry name" value="GGDEF_dom"/>
</dbReference>
<dbReference type="SUPFAM" id="SSF55785">
    <property type="entry name" value="PYP-like sensor domain (PAS domain)"/>
    <property type="match status" value="1"/>
</dbReference>
<dbReference type="InterPro" id="IPR052155">
    <property type="entry name" value="Biofilm_reg_signaling"/>
</dbReference>
<dbReference type="Gene3D" id="6.10.340.10">
    <property type="match status" value="1"/>
</dbReference>
<dbReference type="InterPro" id="IPR035965">
    <property type="entry name" value="PAS-like_dom_sf"/>
</dbReference>
<dbReference type="CDD" id="cd01949">
    <property type="entry name" value="GGDEF"/>
    <property type="match status" value="1"/>
</dbReference>
<keyword evidence="1" id="KW-0812">Transmembrane</keyword>
<feature type="domain" description="EAL" evidence="2">
    <location>
        <begin position="492"/>
        <end position="608"/>
    </location>
</feature>
<dbReference type="PANTHER" id="PTHR44757">
    <property type="entry name" value="DIGUANYLATE CYCLASE DGCP"/>
    <property type="match status" value="1"/>
</dbReference>
<evidence type="ECO:0000313" key="6">
    <source>
        <dbReference type="Proteomes" id="UP000186221"/>
    </source>
</evidence>
<dbReference type="InterPro" id="IPR001633">
    <property type="entry name" value="EAL_dom"/>
</dbReference>
<dbReference type="Pfam" id="PF00563">
    <property type="entry name" value="EAL"/>
    <property type="match status" value="1"/>
</dbReference>
<dbReference type="EMBL" id="FTOG01000001">
    <property type="protein sequence ID" value="SIS41329.1"/>
    <property type="molecule type" value="Genomic_DNA"/>
</dbReference>
<organism evidence="5 6">
    <name type="scientific">Rhodobacter aestuarii</name>
    <dbReference type="NCBI Taxonomy" id="453582"/>
    <lineage>
        <taxon>Bacteria</taxon>
        <taxon>Pseudomonadati</taxon>
        <taxon>Pseudomonadota</taxon>
        <taxon>Alphaproteobacteria</taxon>
        <taxon>Rhodobacterales</taxon>
        <taxon>Rhodobacter group</taxon>
        <taxon>Rhodobacter</taxon>
    </lineage>
</organism>
<dbReference type="GO" id="GO:0016020">
    <property type="term" value="C:membrane"/>
    <property type="evidence" value="ECO:0007669"/>
    <property type="project" value="InterPro"/>
</dbReference>
<dbReference type="Gene3D" id="3.20.20.450">
    <property type="entry name" value="EAL domain"/>
    <property type="match status" value="1"/>
</dbReference>
<evidence type="ECO:0000259" key="3">
    <source>
        <dbReference type="PROSITE" id="PS50885"/>
    </source>
</evidence>
<keyword evidence="1" id="KW-1133">Transmembrane helix</keyword>
<feature type="transmembrane region" description="Helical" evidence="1">
    <location>
        <begin position="106"/>
        <end position="124"/>
    </location>
</feature>
<dbReference type="AlphaFoldDB" id="A0A1N7IW81"/>
<proteinExistence type="predicted"/>
<dbReference type="SUPFAM" id="SSF55073">
    <property type="entry name" value="Nucleotide cyclase"/>
    <property type="match status" value="1"/>
</dbReference>
<keyword evidence="1" id="KW-0472">Membrane</keyword>
<evidence type="ECO:0000256" key="1">
    <source>
        <dbReference type="SAM" id="Phobius"/>
    </source>
</evidence>
<gene>
    <name evidence="5" type="ORF">SAMN05421580_10159</name>
</gene>
<dbReference type="PROSITE" id="PS50885">
    <property type="entry name" value="HAMP"/>
    <property type="match status" value="1"/>
</dbReference>
<feature type="domain" description="HAMP" evidence="3">
    <location>
        <begin position="125"/>
        <end position="179"/>
    </location>
</feature>
<accession>A0A1N7IW81</accession>
<dbReference type="InterPro" id="IPR029787">
    <property type="entry name" value="Nucleotide_cyclase"/>
</dbReference>
<protein>
    <submittedName>
        <fullName evidence="5">Diguanylate cyclase (GGDEF) domain-containing protein</fullName>
    </submittedName>
</protein>
<evidence type="ECO:0000259" key="4">
    <source>
        <dbReference type="PROSITE" id="PS50887"/>
    </source>
</evidence>
<dbReference type="Pfam" id="PF00990">
    <property type="entry name" value="GGDEF"/>
    <property type="match status" value="1"/>
</dbReference>
<dbReference type="InterPro" id="IPR043128">
    <property type="entry name" value="Rev_trsase/Diguanyl_cyclase"/>
</dbReference>
<dbReference type="STRING" id="453582.SAMN05421580_10159"/>
<dbReference type="InterPro" id="IPR035919">
    <property type="entry name" value="EAL_sf"/>
</dbReference>
<name>A0A1N7IW81_9RHOB</name>
<dbReference type="PROSITE" id="PS50887">
    <property type="entry name" value="GGDEF"/>
    <property type="match status" value="1"/>
</dbReference>
<dbReference type="PROSITE" id="PS50883">
    <property type="entry name" value="EAL"/>
    <property type="match status" value="1"/>
</dbReference>
<evidence type="ECO:0000259" key="2">
    <source>
        <dbReference type="PROSITE" id="PS50883"/>
    </source>
</evidence>
<dbReference type="PANTHER" id="PTHR44757:SF2">
    <property type="entry name" value="BIOFILM ARCHITECTURE MAINTENANCE PROTEIN MBAA"/>
    <property type="match status" value="1"/>
</dbReference>
<dbReference type="GO" id="GO:0007165">
    <property type="term" value="P:signal transduction"/>
    <property type="evidence" value="ECO:0007669"/>
    <property type="project" value="InterPro"/>
</dbReference>
<dbReference type="Pfam" id="PF12860">
    <property type="entry name" value="PAS_7"/>
    <property type="match status" value="1"/>
</dbReference>